<proteinExistence type="predicted"/>
<comment type="caution">
    <text evidence="2">The sequence shown here is derived from an EMBL/GenBank/DDBJ whole genome shotgun (WGS) entry which is preliminary data.</text>
</comment>
<feature type="transmembrane region" description="Helical" evidence="1">
    <location>
        <begin position="135"/>
        <end position="155"/>
    </location>
</feature>
<dbReference type="RefSeq" id="WP_183939371.1">
    <property type="nucleotide sequence ID" value="NZ_JACHBI010000010.1"/>
</dbReference>
<keyword evidence="1" id="KW-1133">Transmembrane helix</keyword>
<accession>A0A7W9D2Z7</accession>
<evidence type="ECO:0000313" key="3">
    <source>
        <dbReference type="Proteomes" id="UP000549882"/>
    </source>
</evidence>
<feature type="transmembrane region" description="Helical" evidence="1">
    <location>
        <begin position="100"/>
        <end position="123"/>
    </location>
</feature>
<sequence>MENPYTILVQVDRAARLFNSLDPTPFRERDLDREAERFIVEWAQEAPSNAMLEIVIQLTGEEAGTAAIETLQQALCYNFQDRAAQAYREVRELLREGRRALVIGIPVLALSIVASQIISNLAGPAAPAKVISESLLIFGWVANWRPLEIFLYGWWEIARRRRLYQRLAAANVRVVSITADR</sequence>
<keyword evidence="3" id="KW-1185">Reference proteome</keyword>
<keyword evidence="1" id="KW-0812">Transmembrane</keyword>
<protein>
    <submittedName>
        <fullName evidence="2">Uncharacterized protein</fullName>
    </submittedName>
</protein>
<name>A0A7W9D2Z7_9HYPH</name>
<gene>
    <name evidence="2" type="ORF">GGD50_004549</name>
</gene>
<dbReference type="EMBL" id="JACHBI010000010">
    <property type="protein sequence ID" value="MBB5575914.1"/>
    <property type="molecule type" value="Genomic_DNA"/>
</dbReference>
<dbReference type="AlphaFoldDB" id="A0A7W9D2Z7"/>
<dbReference type="Proteomes" id="UP000549882">
    <property type="component" value="Unassembled WGS sequence"/>
</dbReference>
<evidence type="ECO:0000256" key="1">
    <source>
        <dbReference type="SAM" id="Phobius"/>
    </source>
</evidence>
<reference evidence="2 3" key="1">
    <citation type="submission" date="2020-08" db="EMBL/GenBank/DDBJ databases">
        <title>Genomic Encyclopedia of Type Strains, Phase IV (KMG-V): Genome sequencing to study the core and pangenomes of soil and plant-associated prokaryotes.</title>
        <authorList>
            <person name="Whitman W."/>
        </authorList>
    </citation>
    <scope>NUCLEOTIDE SEQUENCE [LARGE SCALE GENOMIC DNA]</scope>
    <source>
        <strain evidence="2 3">SEMIA 4064</strain>
    </source>
</reference>
<evidence type="ECO:0000313" key="2">
    <source>
        <dbReference type="EMBL" id="MBB5575914.1"/>
    </source>
</evidence>
<organism evidence="2 3">
    <name type="scientific">Rhizobium paranaense</name>
    <dbReference type="NCBI Taxonomy" id="1650438"/>
    <lineage>
        <taxon>Bacteria</taxon>
        <taxon>Pseudomonadati</taxon>
        <taxon>Pseudomonadota</taxon>
        <taxon>Alphaproteobacteria</taxon>
        <taxon>Hyphomicrobiales</taxon>
        <taxon>Rhizobiaceae</taxon>
        <taxon>Rhizobium/Agrobacterium group</taxon>
        <taxon>Rhizobium</taxon>
    </lineage>
</organism>
<keyword evidence="1" id="KW-0472">Membrane</keyword>